<dbReference type="PANTHER" id="PTHR45947">
    <property type="entry name" value="SULFOQUINOVOSYL TRANSFERASE SQD2"/>
    <property type="match status" value="1"/>
</dbReference>
<feature type="domain" description="Glycosyl transferase family 1" evidence="1">
    <location>
        <begin position="179"/>
        <end position="329"/>
    </location>
</feature>
<evidence type="ECO:0000313" key="3">
    <source>
        <dbReference type="Proteomes" id="UP000289856"/>
    </source>
</evidence>
<sequence length="349" mass="39657">MKRKKKVAICHAQVPFVRGGAELLVESLQSELIKRNYDSEIIALPFKWYPDQQLVQSMLNWRLTDISESNGESIDLVIATKFPSYGITHPNKVTWLVHQYRQVYELVGTEYSSYGHSAESLALRELIMRYDTNTLTESKKIFSIAHNVTDRLRKFNRIEAETLYHPPKHVGHYYCSQFDKYILSVGRLDTIKRIDLLIKALKNTDSSMKCVIAGKGPERENLERLVASLNLENRVEFLGFVEDKQLLELYANCTAVYFAPYDEDYGYVTLEAFLSSKPVITLADSGGVLEFVKHEHSGIVANSVNDVSEAINKLGRSAATAQELGYNGQLAVDHFSWDHVIDQLTATLR</sequence>
<dbReference type="GO" id="GO:0016757">
    <property type="term" value="F:glycosyltransferase activity"/>
    <property type="evidence" value="ECO:0007669"/>
    <property type="project" value="InterPro"/>
</dbReference>
<protein>
    <submittedName>
        <fullName evidence="2">Glycosyl transferase family 1</fullName>
    </submittedName>
</protein>
<accession>A0A3T1DC61</accession>
<dbReference type="SUPFAM" id="SSF53756">
    <property type="entry name" value="UDP-Glycosyltransferase/glycogen phosphorylase"/>
    <property type="match status" value="1"/>
</dbReference>
<dbReference type="KEGG" id="cohn:KCTCHS21_50780"/>
<evidence type="ECO:0000313" key="2">
    <source>
        <dbReference type="EMBL" id="BBI35679.1"/>
    </source>
</evidence>
<dbReference type="AlphaFoldDB" id="A0A3T1DC61"/>
<dbReference type="Pfam" id="PF00534">
    <property type="entry name" value="Glycos_transf_1"/>
    <property type="match status" value="1"/>
</dbReference>
<reference evidence="2 3" key="1">
    <citation type="submission" date="2019-01" db="EMBL/GenBank/DDBJ databases">
        <title>Complete genome sequence of Cohnella hallensis HS21 isolated from Korean fir (Abies koreana) rhizospheric soil.</title>
        <authorList>
            <person name="Jiang L."/>
            <person name="Kang S.W."/>
            <person name="Kim S."/>
            <person name="Jung J."/>
            <person name="Kim C.Y."/>
            <person name="Kim D.H."/>
            <person name="Kim S.W."/>
            <person name="Lee J."/>
        </authorList>
    </citation>
    <scope>NUCLEOTIDE SEQUENCE [LARGE SCALE GENOMIC DNA]</scope>
    <source>
        <strain evidence="2 3">HS21</strain>
    </source>
</reference>
<dbReference type="OrthoDB" id="9802525at2"/>
<dbReference type="EMBL" id="AP019400">
    <property type="protein sequence ID" value="BBI35679.1"/>
    <property type="molecule type" value="Genomic_DNA"/>
</dbReference>
<dbReference type="Proteomes" id="UP000289856">
    <property type="component" value="Chromosome"/>
</dbReference>
<proteinExistence type="predicted"/>
<keyword evidence="2" id="KW-0808">Transferase</keyword>
<dbReference type="PANTHER" id="PTHR45947:SF3">
    <property type="entry name" value="SULFOQUINOVOSYL TRANSFERASE SQD2"/>
    <property type="match status" value="1"/>
</dbReference>
<dbReference type="CDD" id="cd03801">
    <property type="entry name" value="GT4_PimA-like"/>
    <property type="match status" value="1"/>
</dbReference>
<dbReference type="InterPro" id="IPR001296">
    <property type="entry name" value="Glyco_trans_1"/>
</dbReference>
<dbReference type="InterPro" id="IPR050194">
    <property type="entry name" value="Glycosyltransferase_grp1"/>
</dbReference>
<name>A0A3T1DC61_9BACL</name>
<evidence type="ECO:0000259" key="1">
    <source>
        <dbReference type="Pfam" id="PF00534"/>
    </source>
</evidence>
<gene>
    <name evidence="2" type="ORF">KCTCHS21_50780</name>
</gene>
<dbReference type="RefSeq" id="WP_130614548.1">
    <property type="nucleotide sequence ID" value="NZ_AP019400.1"/>
</dbReference>
<organism evidence="2 3">
    <name type="scientific">Cohnella abietis</name>
    <dbReference type="NCBI Taxonomy" id="2507935"/>
    <lineage>
        <taxon>Bacteria</taxon>
        <taxon>Bacillati</taxon>
        <taxon>Bacillota</taxon>
        <taxon>Bacilli</taxon>
        <taxon>Bacillales</taxon>
        <taxon>Paenibacillaceae</taxon>
        <taxon>Cohnella</taxon>
    </lineage>
</organism>
<keyword evidence="3" id="KW-1185">Reference proteome</keyword>
<dbReference type="Gene3D" id="3.40.50.2000">
    <property type="entry name" value="Glycogen Phosphorylase B"/>
    <property type="match status" value="2"/>
</dbReference>